<evidence type="ECO:0000313" key="2">
    <source>
        <dbReference type="Proteomes" id="UP000245838"/>
    </source>
</evidence>
<accession>A0A193QJN4</accession>
<evidence type="ECO:0000313" key="1">
    <source>
        <dbReference type="EMBL" id="CRL45313.1"/>
    </source>
</evidence>
<dbReference type="AlphaFoldDB" id="A0A193QJN4"/>
<reference evidence="1 2" key="1">
    <citation type="submission" date="2015-05" db="EMBL/GenBank/DDBJ databases">
        <authorList>
            <person name="Goodhead I."/>
        </authorList>
    </citation>
    <scope>NUCLEOTIDE SEQUENCE [LARGE SCALE GENOMIC DNA]</scope>
    <source>
        <strain evidence="2">morsitans</strain>
    </source>
</reference>
<proteinExistence type="predicted"/>
<sequence>MCSARSSLNTMPSTAPAPEMVCVRFPAILAIPYSSAIMIGRGDDVYR</sequence>
<dbReference type="EMBL" id="LN854557">
    <property type="protein sequence ID" value="CRL45313.1"/>
    <property type="molecule type" value="Genomic_DNA"/>
</dbReference>
<organism evidence="1 2">
    <name type="scientific">Sodalis glossinidius (strain morsitans)</name>
    <dbReference type="NCBI Taxonomy" id="343509"/>
    <lineage>
        <taxon>Bacteria</taxon>
        <taxon>Pseudomonadati</taxon>
        <taxon>Pseudomonadota</taxon>
        <taxon>Gammaproteobacteria</taxon>
        <taxon>Enterobacterales</taxon>
        <taxon>Bruguierivoracaceae</taxon>
        <taxon>Sodalis</taxon>
    </lineage>
</organism>
<dbReference type="Proteomes" id="UP000245838">
    <property type="component" value="Chromosome sggmmb4_Chromosome"/>
</dbReference>
<name>A0A193QJN4_SODGM</name>
<gene>
    <name evidence="1" type="ORF">SGGMMB4_02939</name>
</gene>
<protein>
    <submittedName>
        <fullName evidence="1">Uncharacterized protein</fullName>
    </submittedName>
</protein>